<proteinExistence type="predicted"/>
<dbReference type="Proteomes" id="UP000002941">
    <property type="component" value="Unassembled WGS sequence"/>
</dbReference>
<comment type="caution">
    <text evidence="1">The sequence shown here is derived from an EMBL/GenBank/DDBJ whole genome shotgun (WGS) entry which is preliminary data.</text>
</comment>
<evidence type="ECO:0000313" key="1">
    <source>
        <dbReference type="EMBL" id="EJF36987.1"/>
    </source>
</evidence>
<accession>J0MY27</accession>
<organism evidence="1 2">
    <name type="scientific">Actinomyces massiliensis F0489</name>
    <dbReference type="NCBI Taxonomy" id="1125718"/>
    <lineage>
        <taxon>Bacteria</taxon>
        <taxon>Bacillati</taxon>
        <taxon>Actinomycetota</taxon>
        <taxon>Actinomycetes</taxon>
        <taxon>Actinomycetales</taxon>
        <taxon>Actinomycetaceae</taxon>
        <taxon>Actinomyces</taxon>
    </lineage>
</organism>
<reference evidence="1 2" key="1">
    <citation type="submission" date="2012-05" db="EMBL/GenBank/DDBJ databases">
        <authorList>
            <person name="Harkins D.M."/>
            <person name="Madupu R."/>
            <person name="Durkin A.S."/>
            <person name="Torralba M."/>
            <person name="Methe B."/>
            <person name="Sutton G.G."/>
            <person name="Nelson K.E."/>
        </authorList>
    </citation>
    <scope>NUCLEOTIDE SEQUENCE [LARGE SCALE GENOMIC DNA]</scope>
    <source>
        <strain evidence="1 2">F0489</strain>
    </source>
</reference>
<protein>
    <submittedName>
        <fullName evidence="1">Uncharacterized protein</fullName>
    </submittedName>
</protein>
<evidence type="ECO:0000313" key="2">
    <source>
        <dbReference type="Proteomes" id="UP000002941"/>
    </source>
</evidence>
<dbReference type="AlphaFoldDB" id="J0MY27"/>
<gene>
    <name evidence="1" type="ORF">HMPREF1318_1412</name>
</gene>
<dbReference type="PATRIC" id="fig|1125718.3.peg.2693"/>
<keyword evidence="2" id="KW-1185">Reference proteome</keyword>
<sequence>MRPDCVMRPVVLVLVADGAVMRRCQPSAAKVVADVADDASR</sequence>
<name>J0MY27_9ACTO</name>
<dbReference type="EMBL" id="AKFT01000211">
    <property type="protein sequence ID" value="EJF36987.1"/>
    <property type="molecule type" value="Genomic_DNA"/>
</dbReference>